<evidence type="ECO:0008006" key="10">
    <source>
        <dbReference type="Google" id="ProtNLM"/>
    </source>
</evidence>
<reference evidence="8 9" key="1">
    <citation type="submission" date="2017-08" db="EMBL/GenBank/DDBJ databases">
        <title>Acidophilic green algal genome provides insights into adaptation to an acidic environment.</title>
        <authorList>
            <person name="Hirooka S."/>
            <person name="Hirose Y."/>
            <person name="Kanesaki Y."/>
            <person name="Higuchi S."/>
            <person name="Fujiwara T."/>
            <person name="Onuma R."/>
            <person name="Era A."/>
            <person name="Ohbayashi R."/>
            <person name="Uzuka A."/>
            <person name="Nozaki H."/>
            <person name="Yoshikawa H."/>
            <person name="Miyagishima S.Y."/>
        </authorList>
    </citation>
    <scope>NUCLEOTIDE SEQUENCE [LARGE SCALE GENOMIC DNA]</scope>
    <source>
        <strain evidence="8 9">NIES-2499</strain>
    </source>
</reference>
<comment type="similarity">
    <text evidence="2">Belongs to the bile acid:sodium symporter (BASS) (TC 2.A.28) family.</text>
</comment>
<feature type="transmembrane region" description="Helical" evidence="7">
    <location>
        <begin position="253"/>
        <end position="275"/>
    </location>
</feature>
<dbReference type="GO" id="GO:0009941">
    <property type="term" value="C:chloroplast envelope"/>
    <property type="evidence" value="ECO:0007669"/>
    <property type="project" value="UniProtKB-ARBA"/>
</dbReference>
<evidence type="ECO:0000256" key="1">
    <source>
        <dbReference type="ARBA" id="ARBA00004141"/>
    </source>
</evidence>
<dbReference type="Gene3D" id="1.20.1530.20">
    <property type="match status" value="1"/>
</dbReference>
<dbReference type="PANTHER" id="PTHR10361:SF28">
    <property type="entry name" value="P3 PROTEIN-RELATED"/>
    <property type="match status" value="1"/>
</dbReference>
<dbReference type="Pfam" id="PF01758">
    <property type="entry name" value="SBF"/>
    <property type="match status" value="1"/>
</dbReference>
<feature type="transmembrane region" description="Helical" evidence="7">
    <location>
        <begin position="159"/>
        <end position="177"/>
    </location>
</feature>
<evidence type="ECO:0000256" key="4">
    <source>
        <dbReference type="ARBA" id="ARBA00022989"/>
    </source>
</evidence>
<evidence type="ECO:0000313" key="9">
    <source>
        <dbReference type="Proteomes" id="UP000232323"/>
    </source>
</evidence>
<evidence type="ECO:0000256" key="6">
    <source>
        <dbReference type="SAM" id="MobiDB-lite"/>
    </source>
</evidence>
<evidence type="ECO:0000256" key="2">
    <source>
        <dbReference type="ARBA" id="ARBA00006528"/>
    </source>
</evidence>
<dbReference type="GO" id="GO:0016020">
    <property type="term" value="C:membrane"/>
    <property type="evidence" value="ECO:0007669"/>
    <property type="project" value="UniProtKB-SubCell"/>
</dbReference>
<dbReference type="InterPro" id="IPR002657">
    <property type="entry name" value="BilAc:Na_symport/Acr3"/>
</dbReference>
<dbReference type="OrthoDB" id="203097at2759"/>
<dbReference type="AlphaFoldDB" id="A0A250XJN8"/>
<comment type="subcellular location">
    <subcellularLocation>
        <location evidence="1">Membrane</location>
        <topology evidence="1">Multi-pass membrane protein</topology>
    </subcellularLocation>
</comment>
<sequence>MFASLRLRHASISIAHRCRFLQISARNSSQKPDPECNERSLYSSSKCKSLSSSSPFHAQSSRDACLCKSRVNKIHAYGNRTKHMLPASAYRGLSGMPEEENSSSSPVSQNASDDTSPLERSLIKACTVFTQLFPFWCILAAVSGFYHPPLYLWFDTQCISNGLIFIMLGMGLTLTLAEITTVFVKQPQLLLLGMVLQYSVLPLIGYTISRNWGLEQGLAVGVALVSCMPGGTASNIMAFIAKGDMGLSLMMTTASTLMAIVMTPLLTLQLVGTLVPVDGKAMFLSVLQLVLAPVLIGASVNTYFPQVVKRVKPFMPFAATTMCVLIIGSMVSANVTVVKAAGIQILTAVTVLHSCGFFLGYVLSKGLGLSDKIARTNSIEVGMQSSALAGVLARLHFTDPVVVAPCVLSAVVMCTLGSILSGIWSVTVKDGE</sequence>
<dbReference type="PANTHER" id="PTHR10361">
    <property type="entry name" value="SODIUM-BILE ACID COTRANSPORTER"/>
    <property type="match status" value="1"/>
</dbReference>
<feature type="region of interest" description="Disordered" evidence="6">
    <location>
        <begin position="94"/>
        <end position="114"/>
    </location>
</feature>
<evidence type="ECO:0000256" key="5">
    <source>
        <dbReference type="ARBA" id="ARBA00023136"/>
    </source>
</evidence>
<feature type="transmembrane region" description="Helical" evidence="7">
    <location>
        <begin position="281"/>
        <end position="304"/>
    </location>
</feature>
<feature type="transmembrane region" description="Helical" evidence="7">
    <location>
        <begin position="316"/>
        <end position="335"/>
    </location>
</feature>
<feature type="transmembrane region" description="Helical" evidence="7">
    <location>
        <begin position="401"/>
        <end position="424"/>
    </location>
</feature>
<feature type="transmembrane region" description="Helical" evidence="7">
    <location>
        <begin position="128"/>
        <end position="147"/>
    </location>
</feature>
<evidence type="ECO:0000313" key="8">
    <source>
        <dbReference type="EMBL" id="GAX83020.1"/>
    </source>
</evidence>
<keyword evidence="4 7" id="KW-1133">Transmembrane helix</keyword>
<protein>
    <recommendedName>
        <fullName evidence="10">Bile acid:sodium symporter</fullName>
    </recommendedName>
</protein>
<dbReference type="EMBL" id="BEGY01000090">
    <property type="protein sequence ID" value="GAX83020.1"/>
    <property type="molecule type" value="Genomic_DNA"/>
</dbReference>
<dbReference type="InterPro" id="IPR004710">
    <property type="entry name" value="Bilac:Na_transpt"/>
</dbReference>
<feature type="transmembrane region" description="Helical" evidence="7">
    <location>
        <begin position="220"/>
        <end position="241"/>
    </location>
</feature>
<feature type="transmembrane region" description="Helical" evidence="7">
    <location>
        <begin position="341"/>
        <end position="363"/>
    </location>
</feature>
<dbReference type="InterPro" id="IPR038770">
    <property type="entry name" value="Na+/solute_symporter_sf"/>
</dbReference>
<gene>
    <name evidence="8" type="ORF">CEUSTIGMA_g10447.t1</name>
</gene>
<organism evidence="8 9">
    <name type="scientific">Chlamydomonas eustigma</name>
    <dbReference type="NCBI Taxonomy" id="1157962"/>
    <lineage>
        <taxon>Eukaryota</taxon>
        <taxon>Viridiplantae</taxon>
        <taxon>Chlorophyta</taxon>
        <taxon>core chlorophytes</taxon>
        <taxon>Chlorophyceae</taxon>
        <taxon>CS clade</taxon>
        <taxon>Chlamydomonadales</taxon>
        <taxon>Chlamydomonadaceae</taxon>
        <taxon>Chlamydomonas</taxon>
    </lineage>
</organism>
<accession>A0A250XJN8</accession>
<keyword evidence="3 7" id="KW-0812">Transmembrane</keyword>
<feature type="transmembrane region" description="Helical" evidence="7">
    <location>
        <begin position="189"/>
        <end position="208"/>
    </location>
</feature>
<name>A0A250XJN8_9CHLO</name>
<dbReference type="Proteomes" id="UP000232323">
    <property type="component" value="Unassembled WGS sequence"/>
</dbReference>
<keyword evidence="9" id="KW-1185">Reference proteome</keyword>
<evidence type="ECO:0000256" key="3">
    <source>
        <dbReference type="ARBA" id="ARBA00022692"/>
    </source>
</evidence>
<comment type="caution">
    <text evidence="8">The sequence shown here is derived from an EMBL/GenBank/DDBJ whole genome shotgun (WGS) entry which is preliminary data.</text>
</comment>
<proteinExistence type="inferred from homology"/>
<evidence type="ECO:0000256" key="7">
    <source>
        <dbReference type="SAM" id="Phobius"/>
    </source>
</evidence>
<feature type="compositionally biased region" description="Low complexity" evidence="6">
    <location>
        <begin position="102"/>
        <end position="112"/>
    </location>
</feature>
<keyword evidence="5 7" id="KW-0472">Membrane</keyword>